<evidence type="ECO:0000256" key="6">
    <source>
        <dbReference type="ARBA" id="ARBA00022695"/>
    </source>
</evidence>
<evidence type="ECO:0000313" key="13">
    <source>
        <dbReference type="EMBL" id="GMB86695.1"/>
    </source>
</evidence>
<dbReference type="Pfam" id="PF00483">
    <property type="entry name" value="NTP_transferase"/>
    <property type="match status" value="1"/>
</dbReference>
<name>A0AAV5PCZ4_LACDE</name>
<protein>
    <recommendedName>
        <fullName evidence="4">Glucose-1-phosphate thymidylyltransferase</fullName>
        <ecNumber evidence="3">2.7.7.24</ecNumber>
    </recommendedName>
    <alternativeName>
        <fullName evidence="10">dTDP-glucose pyrophosphorylase</fullName>
    </alternativeName>
    <alternativeName>
        <fullName evidence="9">dTDP-glucose synthase</fullName>
    </alternativeName>
</protein>
<evidence type="ECO:0000256" key="5">
    <source>
        <dbReference type="ARBA" id="ARBA00022679"/>
    </source>
</evidence>
<dbReference type="PANTHER" id="PTHR43532">
    <property type="entry name" value="GLUCOSE-1-PHOSPHATE THYMIDYLYLTRANSFERASE"/>
    <property type="match status" value="1"/>
</dbReference>
<dbReference type="SUPFAM" id="SSF53448">
    <property type="entry name" value="Nucleotide-diphospho-sugar transferases"/>
    <property type="match status" value="1"/>
</dbReference>
<evidence type="ECO:0000256" key="2">
    <source>
        <dbReference type="ARBA" id="ARBA00010480"/>
    </source>
</evidence>
<keyword evidence="7" id="KW-0479">Metal-binding</keyword>
<dbReference type="AlphaFoldDB" id="A0AAV5PCZ4"/>
<gene>
    <name evidence="13" type="primary">rfbA</name>
    <name evidence="13" type="ORF">ME0900_10680</name>
</gene>
<dbReference type="GO" id="GO:0008879">
    <property type="term" value="F:glucose-1-phosphate thymidylyltransferase activity"/>
    <property type="evidence" value="ECO:0007669"/>
    <property type="project" value="UniProtKB-EC"/>
</dbReference>
<keyword evidence="5" id="KW-0808">Transferase</keyword>
<dbReference type="Gene3D" id="3.90.550.10">
    <property type="entry name" value="Spore Coat Polysaccharide Biosynthesis Protein SpsA, Chain A"/>
    <property type="match status" value="1"/>
</dbReference>
<evidence type="ECO:0000256" key="4">
    <source>
        <dbReference type="ARBA" id="ARBA00017654"/>
    </source>
</evidence>
<keyword evidence="6" id="KW-0548">Nucleotidyltransferase</keyword>
<evidence type="ECO:0000256" key="8">
    <source>
        <dbReference type="ARBA" id="ARBA00022842"/>
    </source>
</evidence>
<comment type="similarity">
    <text evidence="2">Belongs to the glucose-1-phosphate thymidylyltransferase family.</text>
</comment>
<organism evidence="13 14">
    <name type="scientific">Lactobacillus delbrueckii subsp. bulgaricus</name>
    <dbReference type="NCBI Taxonomy" id="1585"/>
    <lineage>
        <taxon>Bacteria</taxon>
        <taxon>Bacillati</taxon>
        <taxon>Bacillota</taxon>
        <taxon>Bacilli</taxon>
        <taxon>Lactobacillales</taxon>
        <taxon>Lactobacillaceae</taxon>
        <taxon>Lactobacillus</taxon>
    </lineage>
</organism>
<proteinExistence type="inferred from homology"/>
<evidence type="ECO:0000313" key="14">
    <source>
        <dbReference type="Proteomes" id="UP001165243"/>
    </source>
</evidence>
<comment type="cofactor">
    <cofactor evidence="1">
        <name>Mg(2+)</name>
        <dbReference type="ChEBI" id="CHEBI:18420"/>
    </cofactor>
</comment>
<reference evidence="13" key="1">
    <citation type="submission" date="2023-04" db="EMBL/GenBank/DDBJ databases">
        <title>Draft genome sequences of Lactobacillus delbrueckii subsp. bulgaricus ME-900 and ME-901 with improved acid tolerance.</title>
        <authorList>
            <person name="Ishida T."/>
            <person name="Yamamoto E."/>
            <person name="Koizumi A."/>
            <person name="Fujiwara S."/>
            <person name="Makino S."/>
            <person name="Kano H."/>
            <person name="Kimura K."/>
        </authorList>
    </citation>
    <scope>NUCLEOTIDE SEQUENCE</scope>
    <source>
        <strain evidence="13">ME-900</strain>
    </source>
</reference>
<accession>A0AAV5PCZ4</accession>
<keyword evidence="8" id="KW-0460">Magnesium</keyword>
<dbReference type="CDD" id="cd04181">
    <property type="entry name" value="NTP_transferase"/>
    <property type="match status" value="1"/>
</dbReference>
<dbReference type="EC" id="2.7.7.24" evidence="3"/>
<dbReference type="EMBL" id="BSWK01000013">
    <property type="protein sequence ID" value="GMB86695.1"/>
    <property type="molecule type" value="Genomic_DNA"/>
</dbReference>
<feature type="domain" description="Nucleotidyl transferase" evidence="12">
    <location>
        <begin position="2"/>
        <end position="232"/>
    </location>
</feature>
<dbReference type="GO" id="GO:0046872">
    <property type="term" value="F:metal ion binding"/>
    <property type="evidence" value="ECO:0007669"/>
    <property type="project" value="UniProtKB-KW"/>
</dbReference>
<dbReference type="RefSeq" id="WP_014565216.1">
    <property type="nucleotide sequence ID" value="NZ_BSWJ01000013.1"/>
</dbReference>
<sequence>MKGVIIAAGFGKRMWPATEAYPKIFHQIYDKPTVFYNLTNLIAMGITDICIVGTPEMNRQFKKLFSDSLLLKYLTFVDEQEDDVQGTATSIKKAEKFVGTDSFVLFMGDCLFVDLTNSIFNDLREEFEERGVSLTITVPVKDARAFSYFDGDYIIEKGSDPTRKNAVPGFYIFKSDVFSYIDKISKSERNEYEIVSAINLMVKDKQFINAGHKYSLVWMDTGSMDGLKNASTLIALLENTTGRIIGSPYLELLKRGILSKKEVLDNIEHRSGQYAEALKKEVSQQ</sequence>
<dbReference type="InterPro" id="IPR005907">
    <property type="entry name" value="G1P_thy_trans_s"/>
</dbReference>
<evidence type="ECO:0000256" key="3">
    <source>
        <dbReference type="ARBA" id="ARBA00012461"/>
    </source>
</evidence>
<dbReference type="Proteomes" id="UP001165243">
    <property type="component" value="Unassembled WGS sequence"/>
</dbReference>
<dbReference type="InterPro" id="IPR005835">
    <property type="entry name" value="NTP_transferase_dom"/>
</dbReference>
<evidence type="ECO:0000256" key="9">
    <source>
        <dbReference type="ARBA" id="ARBA00032492"/>
    </source>
</evidence>
<evidence type="ECO:0000256" key="11">
    <source>
        <dbReference type="ARBA" id="ARBA00049336"/>
    </source>
</evidence>
<evidence type="ECO:0000259" key="12">
    <source>
        <dbReference type="Pfam" id="PF00483"/>
    </source>
</evidence>
<evidence type="ECO:0000256" key="7">
    <source>
        <dbReference type="ARBA" id="ARBA00022723"/>
    </source>
</evidence>
<evidence type="ECO:0000256" key="10">
    <source>
        <dbReference type="ARBA" id="ARBA00032598"/>
    </source>
</evidence>
<dbReference type="InterPro" id="IPR029044">
    <property type="entry name" value="Nucleotide-diphossugar_trans"/>
</dbReference>
<comment type="catalytic activity">
    <reaction evidence="11">
        <text>dTTP + alpha-D-glucose 1-phosphate + H(+) = dTDP-alpha-D-glucose + diphosphate</text>
        <dbReference type="Rhea" id="RHEA:15225"/>
        <dbReference type="ChEBI" id="CHEBI:15378"/>
        <dbReference type="ChEBI" id="CHEBI:33019"/>
        <dbReference type="ChEBI" id="CHEBI:37568"/>
        <dbReference type="ChEBI" id="CHEBI:57477"/>
        <dbReference type="ChEBI" id="CHEBI:58601"/>
        <dbReference type="EC" id="2.7.7.24"/>
    </reaction>
</comment>
<comment type="caution">
    <text evidence="13">The sequence shown here is derived from an EMBL/GenBank/DDBJ whole genome shotgun (WGS) entry which is preliminary data.</text>
</comment>
<dbReference type="PANTHER" id="PTHR43532:SF1">
    <property type="entry name" value="GLUCOSE-1-PHOSPHATE THYMIDYLYLTRANSFERASE 1"/>
    <property type="match status" value="1"/>
</dbReference>
<evidence type="ECO:0000256" key="1">
    <source>
        <dbReference type="ARBA" id="ARBA00001946"/>
    </source>
</evidence>